<evidence type="ECO:0000256" key="5">
    <source>
        <dbReference type="HAMAP-Rule" id="MF_00040"/>
    </source>
</evidence>
<dbReference type="GO" id="GO:0005737">
    <property type="term" value="C:cytoplasm"/>
    <property type="evidence" value="ECO:0007669"/>
    <property type="project" value="UniProtKB-SubCell"/>
</dbReference>
<dbReference type="Gene3D" id="3.30.1360.40">
    <property type="match status" value="1"/>
</dbReference>
<proteinExistence type="inferred from homology"/>
<keyword evidence="4 5" id="KW-0648">Protein biosynthesis</keyword>
<dbReference type="InterPro" id="IPR023584">
    <property type="entry name" value="Ribosome_recyc_fac_dom"/>
</dbReference>
<evidence type="ECO:0000256" key="4">
    <source>
        <dbReference type="ARBA" id="ARBA00022917"/>
    </source>
</evidence>
<protein>
    <recommendedName>
        <fullName evidence="5">Ribosome-recycling factor</fullName>
        <shortName evidence="5">RRF</shortName>
    </recommendedName>
    <alternativeName>
        <fullName evidence="5">Ribosome-releasing factor</fullName>
    </alternativeName>
</protein>
<organism evidence="7 8">
    <name type="scientific">Bombilactobacillus mellis</name>
    <dbReference type="NCBI Taxonomy" id="1218508"/>
    <lineage>
        <taxon>Bacteria</taxon>
        <taxon>Bacillati</taxon>
        <taxon>Bacillota</taxon>
        <taxon>Bacilli</taxon>
        <taxon>Lactobacillales</taxon>
        <taxon>Lactobacillaceae</taxon>
        <taxon>Bombilactobacillus</taxon>
    </lineage>
</organism>
<comment type="function">
    <text evidence="5">Responsible for the release of ribosomes from messenger RNA at the termination of protein biosynthesis. May increase the efficiency of translation by recycling ribosomes from one round of translation to another.</text>
</comment>
<feature type="domain" description="Ribosome recycling factor" evidence="6">
    <location>
        <begin position="20"/>
        <end position="182"/>
    </location>
</feature>
<dbReference type="HAMAP" id="MF_00040">
    <property type="entry name" value="RRF"/>
    <property type="match status" value="1"/>
</dbReference>
<dbReference type="CDD" id="cd00520">
    <property type="entry name" value="RRF"/>
    <property type="match status" value="1"/>
</dbReference>
<dbReference type="EMBL" id="JXBZ01000005">
    <property type="protein sequence ID" value="KJY49218.1"/>
    <property type="molecule type" value="Genomic_DNA"/>
</dbReference>
<dbReference type="FunFam" id="1.10.132.20:FF:000001">
    <property type="entry name" value="Ribosome-recycling factor"/>
    <property type="match status" value="1"/>
</dbReference>
<evidence type="ECO:0000259" key="6">
    <source>
        <dbReference type="Pfam" id="PF01765"/>
    </source>
</evidence>
<evidence type="ECO:0000256" key="2">
    <source>
        <dbReference type="ARBA" id="ARBA00005912"/>
    </source>
</evidence>
<dbReference type="GO" id="GO:0043023">
    <property type="term" value="F:ribosomal large subunit binding"/>
    <property type="evidence" value="ECO:0007669"/>
    <property type="project" value="TreeGrafter"/>
</dbReference>
<comment type="similarity">
    <text evidence="2 5">Belongs to the RRF family.</text>
</comment>
<dbReference type="HOGENOM" id="CLU_073981_2_0_9"/>
<comment type="caution">
    <text evidence="7">The sequence shown here is derived from an EMBL/GenBank/DDBJ whole genome shotgun (WGS) entry which is preliminary data.</text>
</comment>
<evidence type="ECO:0000313" key="8">
    <source>
        <dbReference type="Proteomes" id="UP000033695"/>
    </source>
</evidence>
<dbReference type="NCBIfam" id="TIGR00496">
    <property type="entry name" value="frr"/>
    <property type="match status" value="1"/>
</dbReference>
<dbReference type="InterPro" id="IPR002661">
    <property type="entry name" value="Ribosome_recyc_fac"/>
</dbReference>
<sequence>MTNSIIEEAQKHMQKSQDSLQRDLGKIRAGRANASILNGITVEYYGADLPINQVASISVPEARVLMITPFDKSALKNIEKALLKSDIGINPANDGSVIRLVIPQLTGERRQELSKEVGKISEMSKVSVRNIRREAIDKLKKQQKSGDITDDEFYDLEKQVQKVTDSNVKAIENIAEKKAQELVEG</sequence>
<dbReference type="STRING" id="1218508.JG29_06720"/>
<dbReference type="Gene3D" id="1.10.132.20">
    <property type="entry name" value="Ribosome-recycling factor"/>
    <property type="match status" value="1"/>
</dbReference>
<dbReference type="PATRIC" id="fig|1218508.4.peg.687"/>
<keyword evidence="3 5" id="KW-0963">Cytoplasm</keyword>
<dbReference type="RefSeq" id="WP_045922522.1">
    <property type="nucleotide sequence ID" value="NZ_JBHTHW010000003.1"/>
</dbReference>
<keyword evidence="8" id="KW-1185">Reference proteome</keyword>
<dbReference type="Proteomes" id="UP000033695">
    <property type="component" value="Unassembled WGS sequence"/>
</dbReference>
<dbReference type="InterPro" id="IPR036191">
    <property type="entry name" value="RRF_sf"/>
</dbReference>
<name>A0A0F4KT30_9LACO</name>
<reference evidence="7 8" key="1">
    <citation type="submission" date="2014-12" db="EMBL/GenBank/DDBJ databases">
        <title>Comparative genomics of the lactic acid bacteria isolated from the honey bee gut.</title>
        <authorList>
            <person name="Ellegaard K.M."/>
            <person name="Tamarit D."/>
            <person name="Javelind E."/>
            <person name="Olofsson T."/>
            <person name="Andersson S.G."/>
            <person name="Vasquez A."/>
        </authorList>
    </citation>
    <scope>NUCLEOTIDE SEQUENCE [LARGE SCALE GENOMIC DNA]</scope>
    <source>
        <strain evidence="7 8">Hon2</strain>
    </source>
</reference>
<dbReference type="PANTHER" id="PTHR20982">
    <property type="entry name" value="RIBOSOME RECYCLING FACTOR"/>
    <property type="match status" value="1"/>
</dbReference>
<dbReference type="GO" id="GO:0006415">
    <property type="term" value="P:translational termination"/>
    <property type="evidence" value="ECO:0007669"/>
    <property type="project" value="UniProtKB-UniRule"/>
</dbReference>
<dbReference type="PANTHER" id="PTHR20982:SF3">
    <property type="entry name" value="MITOCHONDRIAL RIBOSOME RECYCLING FACTOR PSEUDO 1"/>
    <property type="match status" value="1"/>
</dbReference>
<evidence type="ECO:0000313" key="7">
    <source>
        <dbReference type="EMBL" id="KJY49218.1"/>
    </source>
</evidence>
<accession>A0A0F4KT30</accession>
<evidence type="ECO:0000256" key="1">
    <source>
        <dbReference type="ARBA" id="ARBA00004496"/>
    </source>
</evidence>
<dbReference type="Pfam" id="PF01765">
    <property type="entry name" value="RRF"/>
    <property type="match status" value="1"/>
</dbReference>
<dbReference type="AlphaFoldDB" id="A0A0F4KT30"/>
<dbReference type="OrthoDB" id="9804006at2"/>
<gene>
    <name evidence="5 7" type="primary">frr</name>
    <name evidence="7" type="ORF">JG29_06720</name>
</gene>
<dbReference type="SUPFAM" id="SSF55194">
    <property type="entry name" value="Ribosome recycling factor, RRF"/>
    <property type="match status" value="1"/>
</dbReference>
<comment type="subcellular location">
    <subcellularLocation>
        <location evidence="1 5">Cytoplasm</location>
    </subcellularLocation>
</comment>
<evidence type="ECO:0000256" key="3">
    <source>
        <dbReference type="ARBA" id="ARBA00022490"/>
    </source>
</evidence>
<dbReference type="FunFam" id="3.30.1360.40:FF:000001">
    <property type="entry name" value="Ribosome-recycling factor"/>
    <property type="match status" value="1"/>
</dbReference>